<dbReference type="EC" id="3.1.3.45" evidence="5"/>
<comment type="catalytic activity">
    <reaction evidence="1">
        <text>3-deoxy-alpha-D-manno-2-octulosonate-8-phosphate + H2O = 3-deoxy-alpha-D-manno-oct-2-ulosonate + phosphate</text>
        <dbReference type="Rhea" id="RHEA:11500"/>
        <dbReference type="ChEBI" id="CHEBI:15377"/>
        <dbReference type="ChEBI" id="CHEBI:43474"/>
        <dbReference type="ChEBI" id="CHEBI:85985"/>
        <dbReference type="ChEBI" id="CHEBI:85986"/>
        <dbReference type="EC" id="3.1.3.45"/>
    </reaction>
</comment>
<dbReference type="GO" id="GO:0019143">
    <property type="term" value="F:3-deoxy-manno-octulosonate-8-phosphatase activity"/>
    <property type="evidence" value="ECO:0007669"/>
    <property type="project" value="UniProtKB-EC"/>
</dbReference>
<evidence type="ECO:0000256" key="10">
    <source>
        <dbReference type="ARBA" id="ARBA00031051"/>
    </source>
</evidence>
<keyword evidence="9 12" id="KW-0460">Magnesium</keyword>
<evidence type="ECO:0000313" key="14">
    <source>
        <dbReference type="Proteomes" id="UP001329151"/>
    </source>
</evidence>
<evidence type="ECO:0000256" key="5">
    <source>
        <dbReference type="ARBA" id="ARBA00013066"/>
    </source>
</evidence>
<proteinExistence type="inferred from homology"/>
<dbReference type="PANTHER" id="PTHR21485:SF3">
    <property type="entry name" value="N-ACYLNEURAMINATE CYTIDYLYLTRANSFERASE"/>
    <property type="match status" value="1"/>
</dbReference>
<dbReference type="GO" id="GO:0046872">
    <property type="term" value="F:metal ion binding"/>
    <property type="evidence" value="ECO:0007669"/>
    <property type="project" value="UniProtKB-KW"/>
</dbReference>
<dbReference type="PIRSF" id="PIRSF006118">
    <property type="entry name" value="KDO8-P_Ptase"/>
    <property type="match status" value="1"/>
</dbReference>
<dbReference type="GO" id="GO:0008781">
    <property type="term" value="F:N-acylneuraminate cytidylyltransferase activity"/>
    <property type="evidence" value="ECO:0007669"/>
    <property type="project" value="TreeGrafter"/>
</dbReference>
<dbReference type="NCBIfam" id="TIGR01670">
    <property type="entry name" value="KdsC-phosphatas"/>
    <property type="match status" value="1"/>
</dbReference>
<dbReference type="FunFam" id="3.40.50.1000:FF:000029">
    <property type="entry name" value="3-deoxy-D-manno-octulosonate 8-phosphate phosphatase KdsC"/>
    <property type="match status" value="1"/>
</dbReference>
<dbReference type="Proteomes" id="UP001329151">
    <property type="component" value="Chromosome"/>
</dbReference>
<dbReference type="InterPro" id="IPR023214">
    <property type="entry name" value="HAD_sf"/>
</dbReference>
<dbReference type="CDD" id="cd01630">
    <property type="entry name" value="HAD_KDO-like"/>
    <property type="match status" value="1"/>
</dbReference>
<evidence type="ECO:0000313" key="13">
    <source>
        <dbReference type="EMBL" id="BET24833.1"/>
    </source>
</evidence>
<dbReference type="SUPFAM" id="SSF56784">
    <property type="entry name" value="HAD-like"/>
    <property type="match status" value="1"/>
</dbReference>
<dbReference type="Gene3D" id="3.40.50.1000">
    <property type="entry name" value="HAD superfamily/HAD-like"/>
    <property type="match status" value="1"/>
</dbReference>
<keyword evidence="7 12" id="KW-0479">Metal-binding</keyword>
<gene>
    <name evidence="13" type="ORF">RGQ30_03340</name>
</gene>
<keyword evidence="14" id="KW-1185">Reference proteome</keyword>
<feature type="binding site" evidence="11">
    <location>
        <position position="94"/>
    </location>
    <ligand>
        <name>substrate</name>
    </ligand>
</feature>
<feature type="binding site" evidence="12">
    <location>
        <position position="117"/>
    </location>
    <ligand>
        <name>Mg(2+)</name>
        <dbReference type="ChEBI" id="CHEBI:18420"/>
    </ligand>
</feature>
<organism evidence="13 14">
    <name type="scientific">Limnobacter thiooxidans</name>
    <dbReference type="NCBI Taxonomy" id="131080"/>
    <lineage>
        <taxon>Bacteria</taxon>
        <taxon>Pseudomonadati</taxon>
        <taxon>Pseudomonadota</taxon>
        <taxon>Betaproteobacteria</taxon>
        <taxon>Burkholderiales</taxon>
        <taxon>Burkholderiaceae</taxon>
        <taxon>Limnobacter</taxon>
    </lineage>
</organism>
<protein>
    <recommendedName>
        <fullName evidence="6">3-deoxy-D-manno-octulosonate 8-phosphate phosphatase KdsC</fullName>
        <ecNumber evidence="5">3.1.3.45</ecNumber>
    </recommendedName>
    <alternativeName>
        <fullName evidence="10">KDO 8-P phosphatase</fullName>
    </alternativeName>
</protein>
<accession>A0AA86IZH1</accession>
<evidence type="ECO:0000256" key="4">
    <source>
        <dbReference type="ARBA" id="ARBA00011881"/>
    </source>
</evidence>
<evidence type="ECO:0000256" key="12">
    <source>
        <dbReference type="PIRSR" id="PIRSR006118-2"/>
    </source>
</evidence>
<feature type="binding site" evidence="11">
    <location>
        <position position="78"/>
    </location>
    <ligand>
        <name>substrate</name>
    </ligand>
</feature>
<feature type="binding site" evidence="11">
    <location>
        <position position="26"/>
    </location>
    <ligand>
        <name>substrate</name>
    </ligand>
</feature>
<sequence>MNPEYENRPTAELAAAKIRLMGFDVDGTLTDGGLYFGNEGEVMKRFSVFDGQGLRLLMDHGIKVIWITARSSSIVEKRAKDLGIYQLVQGCKTKLQAYDDIRQSLGLDWQECGFFGDDWPDYPVLQQVALAATTPHSPEPMKKTANWINNRPPGDGAARELCDFILANQPEYRNPWECR</sequence>
<comment type="similarity">
    <text evidence="3">Belongs to the KdsC family.</text>
</comment>
<comment type="subunit">
    <text evidence="4">Homotetramer.</text>
</comment>
<evidence type="ECO:0000256" key="6">
    <source>
        <dbReference type="ARBA" id="ARBA00020092"/>
    </source>
</evidence>
<dbReference type="KEGG" id="lto:RGQ30_03340"/>
<evidence type="ECO:0000256" key="3">
    <source>
        <dbReference type="ARBA" id="ARBA00005893"/>
    </source>
</evidence>
<dbReference type="RefSeq" id="WP_130558635.1">
    <property type="nucleotide sequence ID" value="NZ_AP028947.1"/>
</dbReference>
<dbReference type="SFLD" id="SFLDG01138">
    <property type="entry name" value="C1.6.2:_Deoxy-d-mannose-octulo"/>
    <property type="match status" value="1"/>
</dbReference>
<comment type="cofactor">
    <cofactor evidence="2 12">
        <name>Mg(2+)</name>
        <dbReference type="ChEBI" id="CHEBI:18420"/>
    </cofactor>
</comment>
<reference evidence="13 14" key="1">
    <citation type="submission" date="2023-10" db="EMBL/GenBank/DDBJ databases">
        <title>Complete Genome Sequence of Limnobacter thiooxidans CS-K2T, Isolated from freshwater lake sediments in Bavaria, Germany.</title>
        <authorList>
            <person name="Naruki M."/>
            <person name="Watanabe A."/>
            <person name="Warashina T."/>
            <person name="Morita T."/>
            <person name="Arakawa K."/>
        </authorList>
    </citation>
    <scope>NUCLEOTIDE SEQUENCE [LARGE SCALE GENOMIC DNA]</scope>
    <source>
        <strain evidence="13 14">CS-K2</strain>
    </source>
</reference>
<name>A0AA86IZH1_9BURK</name>
<feature type="binding site" evidence="12">
    <location>
        <position position="24"/>
    </location>
    <ligand>
        <name>Mg(2+)</name>
        <dbReference type="ChEBI" id="CHEBI:18420"/>
    </ligand>
</feature>
<keyword evidence="8 13" id="KW-0378">Hydrolase</keyword>
<dbReference type="SFLD" id="SFLDG01136">
    <property type="entry name" value="C1.6:_Phosphoserine_Phosphatas"/>
    <property type="match status" value="1"/>
</dbReference>
<feature type="binding site" evidence="11">
    <location>
        <position position="55"/>
    </location>
    <ligand>
        <name>substrate</name>
    </ligand>
</feature>
<feature type="binding site" evidence="11">
    <location>
        <position position="70"/>
    </location>
    <ligand>
        <name>substrate</name>
    </ligand>
</feature>
<dbReference type="InterPro" id="IPR036412">
    <property type="entry name" value="HAD-like_sf"/>
</dbReference>
<evidence type="ECO:0000256" key="11">
    <source>
        <dbReference type="PIRSR" id="PIRSR006118-1"/>
    </source>
</evidence>
<dbReference type="EMBL" id="AP028947">
    <property type="protein sequence ID" value="BET24833.1"/>
    <property type="molecule type" value="Genomic_DNA"/>
</dbReference>
<dbReference type="InterPro" id="IPR010023">
    <property type="entry name" value="KdsC_fam"/>
</dbReference>
<evidence type="ECO:0000256" key="9">
    <source>
        <dbReference type="ARBA" id="ARBA00022842"/>
    </source>
</evidence>
<dbReference type="SFLD" id="SFLDS00003">
    <property type="entry name" value="Haloacid_Dehalogenase"/>
    <property type="match status" value="1"/>
</dbReference>
<evidence type="ECO:0000256" key="8">
    <source>
        <dbReference type="ARBA" id="ARBA00022801"/>
    </source>
</evidence>
<evidence type="ECO:0000256" key="1">
    <source>
        <dbReference type="ARBA" id="ARBA00000898"/>
    </source>
</evidence>
<dbReference type="PANTHER" id="PTHR21485">
    <property type="entry name" value="HAD SUPERFAMILY MEMBERS CMAS AND KDSC"/>
    <property type="match status" value="1"/>
</dbReference>
<evidence type="ECO:0000256" key="7">
    <source>
        <dbReference type="ARBA" id="ARBA00022723"/>
    </source>
</evidence>
<evidence type="ECO:0000256" key="2">
    <source>
        <dbReference type="ARBA" id="ARBA00001946"/>
    </source>
</evidence>
<dbReference type="AlphaFoldDB" id="A0AA86IZH1"/>
<dbReference type="InterPro" id="IPR050793">
    <property type="entry name" value="CMP-NeuNAc_synthase"/>
</dbReference>